<proteinExistence type="predicted"/>
<reference evidence="1" key="1">
    <citation type="submission" date="2017-02" db="EMBL/GenBank/DDBJ databases">
        <authorList>
            <person name="Regsiter A."/>
            <person name="William W."/>
        </authorList>
    </citation>
    <scope>NUCLEOTIDE SEQUENCE</scope>
    <source>
        <strain evidence="1">BdmA 4</strain>
    </source>
</reference>
<protein>
    <recommendedName>
        <fullName evidence="2">Molybdopterin oxidoreductase</fullName>
    </recommendedName>
</protein>
<accession>A0A3P3XQZ0</accession>
<evidence type="ECO:0000313" key="1">
    <source>
        <dbReference type="EMBL" id="SLM18604.1"/>
    </source>
</evidence>
<dbReference type="SUPFAM" id="SSF160148">
    <property type="entry name" value="CPE0013-like"/>
    <property type="match status" value="1"/>
</dbReference>
<sequence>MRELICITCPMGCHLAVDTDERGEMKVTGNRCVRGEQYAREEIFNPKRVVTFTCAAVLPDGSVPGPESNLPRRVPVRTTIAFPKERIPELLGALRGMTIRLPAVRGSVVLKKALDTEVDVIVARSIASE</sequence>
<dbReference type="InterPro" id="IPR012460">
    <property type="entry name" value="DUF1667"/>
</dbReference>
<dbReference type="EMBL" id="FWDO01000005">
    <property type="protein sequence ID" value="SLM18604.1"/>
    <property type="molecule type" value="Genomic_DNA"/>
</dbReference>
<dbReference type="Pfam" id="PF07892">
    <property type="entry name" value="DUF1667"/>
    <property type="match status" value="1"/>
</dbReference>
<organism evidence="1">
    <name type="scientific">uncultured spirochete</name>
    <dbReference type="NCBI Taxonomy" id="156406"/>
    <lineage>
        <taxon>Bacteria</taxon>
        <taxon>Pseudomonadati</taxon>
        <taxon>Spirochaetota</taxon>
        <taxon>Spirochaetia</taxon>
        <taxon>Spirochaetales</taxon>
        <taxon>environmental samples</taxon>
    </lineage>
</organism>
<evidence type="ECO:0008006" key="2">
    <source>
        <dbReference type="Google" id="ProtNLM"/>
    </source>
</evidence>
<name>A0A3P3XQZ0_9SPIR</name>
<dbReference type="PANTHER" id="PTHR39450:SF1">
    <property type="entry name" value="DUF1667 DOMAIN-CONTAINING PROTEIN"/>
    <property type="match status" value="1"/>
</dbReference>
<dbReference type="InterPro" id="IPR036593">
    <property type="entry name" value="CPE0013-like_sf"/>
</dbReference>
<gene>
    <name evidence="1" type="ORF">SPIRO4BDMA_50119</name>
</gene>
<dbReference type="Gene3D" id="3.10.530.10">
    <property type="entry name" value="CPE0013-like"/>
    <property type="match status" value="1"/>
</dbReference>
<dbReference type="PANTHER" id="PTHR39450">
    <property type="entry name" value="MOLYBDOPTERIN OXIDOREDUCTASE, 4FE-4S CLUSTER-BINDING SUBUNIT"/>
    <property type="match status" value="1"/>
</dbReference>
<dbReference type="AlphaFoldDB" id="A0A3P3XQZ0"/>